<evidence type="ECO:0000313" key="2">
    <source>
        <dbReference type="Proteomes" id="UP000825935"/>
    </source>
</evidence>
<organism evidence="1 2">
    <name type="scientific">Ceratopteris richardii</name>
    <name type="common">Triangle waterfern</name>
    <dbReference type="NCBI Taxonomy" id="49495"/>
    <lineage>
        <taxon>Eukaryota</taxon>
        <taxon>Viridiplantae</taxon>
        <taxon>Streptophyta</taxon>
        <taxon>Embryophyta</taxon>
        <taxon>Tracheophyta</taxon>
        <taxon>Polypodiopsida</taxon>
        <taxon>Polypodiidae</taxon>
        <taxon>Polypodiales</taxon>
        <taxon>Pteridineae</taxon>
        <taxon>Pteridaceae</taxon>
        <taxon>Parkerioideae</taxon>
        <taxon>Ceratopteris</taxon>
    </lineage>
</organism>
<name>A0A8T2PZF9_CERRI</name>
<proteinExistence type="predicted"/>
<dbReference type="EMBL" id="CM035444">
    <property type="protein sequence ID" value="KAH7277037.1"/>
    <property type="molecule type" value="Genomic_DNA"/>
</dbReference>
<dbReference type="Proteomes" id="UP000825935">
    <property type="component" value="Chromosome 39"/>
</dbReference>
<keyword evidence="2" id="KW-1185">Reference proteome</keyword>
<comment type="caution">
    <text evidence="1">The sequence shown here is derived from an EMBL/GenBank/DDBJ whole genome shotgun (WGS) entry which is preliminary data.</text>
</comment>
<dbReference type="AlphaFoldDB" id="A0A8T2PZF9"/>
<protein>
    <submittedName>
        <fullName evidence="1">Uncharacterized protein</fullName>
    </submittedName>
</protein>
<reference evidence="1" key="1">
    <citation type="submission" date="2021-08" db="EMBL/GenBank/DDBJ databases">
        <title>WGS assembly of Ceratopteris richardii.</title>
        <authorList>
            <person name="Marchant D.B."/>
            <person name="Chen G."/>
            <person name="Jenkins J."/>
            <person name="Shu S."/>
            <person name="Leebens-Mack J."/>
            <person name="Grimwood J."/>
            <person name="Schmutz J."/>
            <person name="Soltis P."/>
            <person name="Soltis D."/>
            <person name="Chen Z.-H."/>
        </authorList>
    </citation>
    <scope>NUCLEOTIDE SEQUENCE</scope>
    <source>
        <strain evidence="1">Whitten #5841</strain>
        <tissue evidence="1">Leaf</tissue>
    </source>
</reference>
<accession>A0A8T2PZF9</accession>
<sequence length="218" mass="25495">MKEPQYSIFFSSPGHTQQIGVAFLHRSTTSSLYSTTSGRHPPRIHPVCISLYQRERERTRAKLRSMNRRRTRPSELSLGWSSPSDAIDDARLRMFSERKRQRESKVNSPTDPSTYTIDDARLRMFSERKRQRESKVNSPTDPSTYTCLTKHSRMMQRSSPINLICQAGLELRTSSYSFKASATKLRGLGQQLIRFYKLSFRRHQKSNQTRTHHHRCIM</sequence>
<evidence type="ECO:0000313" key="1">
    <source>
        <dbReference type="EMBL" id="KAH7277037.1"/>
    </source>
</evidence>
<gene>
    <name evidence="1" type="ORF">KP509_39G031200</name>
</gene>